<evidence type="ECO:0000313" key="3">
    <source>
        <dbReference type="Proteomes" id="UP000286208"/>
    </source>
</evidence>
<name>A0A438BBS5_9NOCA</name>
<dbReference type="RefSeq" id="WP_127917019.1">
    <property type="nucleotide sequence ID" value="NZ_RKLP01000008.1"/>
</dbReference>
<feature type="chain" id="PRO_5038448635" description="Pentapeptide repeat-containing protein" evidence="1">
    <location>
        <begin position="35"/>
        <end position="210"/>
    </location>
</feature>
<comment type="caution">
    <text evidence="2">The sequence shown here is derived from an EMBL/GenBank/DDBJ whole genome shotgun (WGS) entry which is preliminary data.</text>
</comment>
<keyword evidence="1" id="KW-0732">Signal</keyword>
<proteinExistence type="predicted"/>
<dbReference type="OrthoDB" id="4645580at2"/>
<organism evidence="2 3">
    <name type="scientific">Prescottella agglutinans</name>
    <dbReference type="NCBI Taxonomy" id="1644129"/>
    <lineage>
        <taxon>Bacteria</taxon>
        <taxon>Bacillati</taxon>
        <taxon>Actinomycetota</taxon>
        <taxon>Actinomycetes</taxon>
        <taxon>Mycobacteriales</taxon>
        <taxon>Nocardiaceae</taxon>
        <taxon>Prescottella</taxon>
    </lineage>
</organism>
<dbReference type="PROSITE" id="PS51318">
    <property type="entry name" value="TAT"/>
    <property type="match status" value="1"/>
</dbReference>
<feature type="signal peptide" evidence="1">
    <location>
        <begin position="1"/>
        <end position="34"/>
    </location>
</feature>
<dbReference type="Pfam" id="PF01469">
    <property type="entry name" value="Pentapeptide_2"/>
    <property type="match status" value="2"/>
</dbReference>
<protein>
    <recommendedName>
        <fullName evidence="4">Pentapeptide repeat-containing protein</fullName>
    </recommendedName>
</protein>
<evidence type="ECO:0008006" key="4">
    <source>
        <dbReference type="Google" id="ProtNLM"/>
    </source>
</evidence>
<sequence length="210" mass="19818">MGAGPQNSSQRRHGAARRTLVVATAFTALTVAFAGNAGADPVAAAPACSPIRAEGLLANLTDAVAPGLELPVPCQDAVGVGYVGSADLTAGAVGAAVVAGLGSLALATADWSSIDFDNNGPNNTGSYNTGSANTGSDNVGWANTGSANVGSANTGSGNVGSANTGSGNVGSANTGSVNLGSMNTGSATYGSMKTGIGSLAAGSLGIGTLS</sequence>
<dbReference type="InterPro" id="IPR002989">
    <property type="entry name" value="Mycobac_pentapep"/>
</dbReference>
<evidence type="ECO:0000313" key="2">
    <source>
        <dbReference type="EMBL" id="RVW08372.1"/>
    </source>
</evidence>
<gene>
    <name evidence="2" type="ORF">EGT67_15635</name>
</gene>
<accession>A0A438BBS5</accession>
<dbReference type="Proteomes" id="UP000286208">
    <property type="component" value="Unassembled WGS sequence"/>
</dbReference>
<evidence type="ECO:0000256" key="1">
    <source>
        <dbReference type="SAM" id="SignalP"/>
    </source>
</evidence>
<keyword evidence="3" id="KW-1185">Reference proteome</keyword>
<dbReference type="EMBL" id="RKLP01000008">
    <property type="protein sequence ID" value="RVW08372.1"/>
    <property type="molecule type" value="Genomic_DNA"/>
</dbReference>
<dbReference type="InterPro" id="IPR006311">
    <property type="entry name" value="TAT_signal"/>
</dbReference>
<reference evidence="2 3" key="1">
    <citation type="submission" date="2018-11" db="EMBL/GenBank/DDBJ databases">
        <title>Rhodococcus spongicola sp. nov. and Rhodococcus xishaensis sp. nov. from marine sponges.</title>
        <authorList>
            <person name="Li L."/>
            <person name="Lin H.W."/>
        </authorList>
    </citation>
    <scope>NUCLEOTIDE SEQUENCE [LARGE SCALE GENOMIC DNA]</scope>
    <source>
        <strain evidence="2 3">CCTCC AB2014297</strain>
    </source>
</reference>
<dbReference type="AlphaFoldDB" id="A0A438BBS5"/>